<protein>
    <submittedName>
        <fullName evidence="2">Uncharacterized protein</fullName>
    </submittedName>
</protein>
<keyword evidence="3" id="KW-1185">Reference proteome</keyword>
<gene>
    <name evidence="2" type="ORF">QR685DRAFT_578684</name>
</gene>
<name>A0ABR3DSV7_NEUIN</name>
<evidence type="ECO:0000313" key="3">
    <source>
        <dbReference type="Proteomes" id="UP001451303"/>
    </source>
</evidence>
<proteinExistence type="predicted"/>
<reference evidence="2 3" key="1">
    <citation type="submission" date="2023-09" db="EMBL/GenBank/DDBJ databases">
        <title>Multi-omics analysis of a traditional fermented food reveals byproduct-associated fungal strains for waste-to-food upcycling.</title>
        <authorList>
            <consortium name="Lawrence Berkeley National Laboratory"/>
            <person name="Rekdal V.M."/>
            <person name="Villalobos-Escobedo J.M."/>
            <person name="Rodriguez-Valeron N."/>
            <person name="Garcia M.O."/>
            <person name="Vasquez D.P."/>
            <person name="Damayanti I."/>
            <person name="Sorensen P.M."/>
            <person name="Baidoo E.E."/>
            <person name="De Carvalho A.C."/>
            <person name="Riley R."/>
            <person name="Lipzen A."/>
            <person name="He G."/>
            <person name="Yan M."/>
            <person name="Haridas S."/>
            <person name="Daum C."/>
            <person name="Yoshinaga Y."/>
            <person name="Ng V."/>
            <person name="Grigoriev I.V."/>
            <person name="Munk R."/>
            <person name="Nuraida L."/>
            <person name="Wijaya C.H."/>
            <person name="Morales P.-C."/>
            <person name="Keasling J.D."/>
        </authorList>
    </citation>
    <scope>NUCLEOTIDE SEQUENCE [LARGE SCALE GENOMIC DNA]</scope>
    <source>
        <strain evidence="2 3">FGSC 2613</strain>
    </source>
</reference>
<sequence>MDAANQPAQHSSAQHSTPLNRASQAPWSAWVWAPCDAAVAWQATVEVHPGPFGCSAQGWRGSPPLPWRLEWVGWAKGQTKLKVSSSMLANFGRWIHSKATTSNSTTQRSELGVLLSHFPPSLDLSTLATKSSPSWIDLFARYRTVPYRTLATVVHLDTARSLGNQVDELLPTFVFVVVTNYSVLRPPPSATRPESIRAETSSNRRRLSS</sequence>
<comment type="caution">
    <text evidence="2">The sequence shown here is derived from an EMBL/GenBank/DDBJ whole genome shotgun (WGS) entry which is preliminary data.</text>
</comment>
<evidence type="ECO:0000256" key="1">
    <source>
        <dbReference type="SAM" id="MobiDB-lite"/>
    </source>
</evidence>
<organism evidence="2 3">
    <name type="scientific">Neurospora intermedia</name>
    <dbReference type="NCBI Taxonomy" id="5142"/>
    <lineage>
        <taxon>Eukaryota</taxon>
        <taxon>Fungi</taxon>
        <taxon>Dikarya</taxon>
        <taxon>Ascomycota</taxon>
        <taxon>Pezizomycotina</taxon>
        <taxon>Sordariomycetes</taxon>
        <taxon>Sordariomycetidae</taxon>
        <taxon>Sordariales</taxon>
        <taxon>Sordariaceae</taxon>
        <taxon>Neurospora</taxon>
    </lineage>
</organism>
<dbReference type="EMBL" id="JAVLET010000001">
    <property type="protein sequence ID" value="KAL0475751.1"/>
    <property type="molecule type" value="Genomic_DNA"/>
</dbReference>
<accession>A0ABR3DSV7</accession>
<dbReference type="Proteomes" id="UP001451303">
    <property type="component" value="Unassembled WGS sequence"/>
</dbReference>
<evidence type="ECO:0000313" key="2">
    <source>
        <dbReference type="EMBL" id="KAL0475751.1"/>
    </source>
</evidence>
<feature type="region of interest" description="Disordered" evidence="1">
    <location>
        <begin position="187"/>
        <end position="209"/>
    </location>
</feature>